<feature type="compositionally biased region" description="Low complexity" evidence="1">
    <location>
        <begin position="358"/>
        <end position="375"/>
    </location>
</feature>
<evidence type="ECO:0000313" key="4">
    <source>
        <dbReference type="EMBL" id="RHD69947.1"/>
    </source>
</evidence>
<evidence type="ECO:0000313" key="8">
    <source>
        <dbReference type="Proteomes" id="UP000283958"/>
    </source>
</evidence>
<evidence type="ECO:0000313" key="6">
    <source>
        <dbReference type="Proteomes" id="UP000260640"/>
    </source>
</evidence>
<evidence type="ECO:0000256" key="2">
    <source>
        <dbReference type="SAM" id="SignalP"/>
    </source>
</evidence>
<feature type="compositionally biased region" description="Low complexity" evidence="1">
    <location>
        <begin position="383"/>
        <end position="430"/>
    </location>
</feature>
<proteinExistence type="predicted"/>
<dbReference type="Proteomes" id="UP000283958">
    <property type="component" value="Unassembled WGS sequence"/>
</dbReference>
<feature type="compositionally biased region" description="Polar residues" evidence="1">
    <location>
        <begin position="340"/>
        <end position="357"/>
    </location>
</feature>
<dbReference type="PANTHER" id="PTHR37487">
    <property type="entry name" value="CHROMOSOME 1, WHOLE GENOME SHOTGUN SEQUENCE"/>
    <property type="match status" value="1"/>
</dbReference>
<dbReference type="PANTHER" id="PTHR37487:SF3">
    <property type="entry name" value="CLEAVAGE_POLYADENYLATION SPECIFICITY FACTOR A SUBUNIT N-TERMINAL DOMAIN-CONTAINING PROTEIN"/>
    <property type="match status" value="1"/>
</dbReference>
<gene>
    <name evidence="5" type="ORF">DW105_09450</name>
    <name evidence="4" type="ORF">DW783_23480</name>
    <name evidence="3" type="ORF">DXD46_00360</name>
</gene>
<name>A0A3E4JWA7_PHOVU</name>
<dbReference type="Proteomes" id="UP000260640">
    <property type="component" value="Unassembled WGS sequence"/>
</dbReference>
<keyword evidence="2" id="KW-0732">Signal</keyword>
<organism evidence="3 6">
    <name type="scientific">Phocaeicola vulgatus</name>
    <name type="common">Bacteroides vulgatus</name>
    <dbReference type="NCBI Taxonomy" id="821"/>
    <lineage>
        <taxon>Bacteria</taxon>
        <taxon>Pseudomonadati</taxon>
        <taxon>Bacteroidota</taxon>
        <taxon>Bacteroidia</taxon>
        <taxon>Bacteroidales</taxon>
        <taxon>Bacteroidaceae</taxon>
        <taxon>Phocaeicola</taxon>
    </lineage>
</organism>
<dbReference type="EMBL" id="QSJM01000134">
    <property type="protein sequence ID" value="RHD69947.1"/>
    <property type="molecule type" value="Genomic_DNA"/>
</dbReference>
<accession>A0A3E4JWA7</accession>
<dbReference type="EMBL" id="QSPP01000001">
    <property type="protein sequence ID" value="RGJ92223.1"/>
    <property type="molecule type" value="Genomic_DNA"/>
</dbReference>
<feature type="region of interest" description="Disordered" evidence="1">
    <location>
        <begin position="261"/>
        <end position="439"/>
    </location>
</feature>
<evidence type="ECO:0000313" key="5">
    <source>
        <dbReference type="EMBL" id="RHJ77188.1"/>
    </source>
</evidence>
<evidence type="ECO:0008006" key="9">
    <source>
        <dbReference type="Google" id="ProtNLM"/>
    </source>
</evidence>
<feature type="chain" id="PRO_5036337560" description="Vitellogenin II" evidence="2">
    <location>
        <begin position="19"/>
        <end position="439"/>
    </location>
</feature>
<dbReference type="EMBL" id="QRMN01000018">
    <property type="protein sequence ID" value="RHJ77188.1"/>
    <property type="molecule type" value="Genomic_DNA"/>
</dbReference>
<evidence type="ECO:0000313" key="7">
    <source>
        <dbReference type="Proteomes" id="UP000283429"/>
    </source>
</evidence>
<reference evidence="6 7" key="1">
    <citation type="submission" date="2018-08" db="EMBL/GenBank/DDBJ databases">
        <title>A genome reference for cultivated species of the human gut microbiota.</title>
        <authorList>
            <person name="Zou Y."/>
            <person name="Xue W."/>
            <person name="Luo G."/>
        </authorList>
    </citation>
    <scope>NUCLEOTIDE SEQUENCE [LARGE SCALE GENOMIC DNA]</scope>
    <source>
        <strain evidence="5 8">AM09-18</strain>
        <strain evidence="4 7">AM30-40</strain>
        <strain evidence="3 6">TM05-16</strain>
    </source>
</reference>
<protein>
    <recommendedName>
        <fullName evidence="9">Vitellogenin II</fullName>
    </recommendedName>
</protein>
<feature type="signal peptide" evidence="2">
    <location>
        <begin position="1"/>
        <end position="18"/>
    </location>
</feature>
<comment type="caution">
    <text evidence="3">The sequence shown here is derived from an EMBL/GenBank/DDBJ whole genome shotgun (WGS) entry which is preliminary data.</text>
</comment>
<evidence type="ECO:0000313" key="3">
    <source>
        <dbReference type="EMBL" id="RGJ92223.1"/>
    </source>
</evidence>
<sequence>MKKIVLASLMMVCLPYWAMSQSVDDDLYFIPKKKAEKKEEVKQEVKVVVPQKQNTTTVYAAPGSTVVVKDVKGKVRDVDEYNRRYTSRDNNFSMENDTLYIEEKPLNERGEWVNGFEGSQDDYEYAMRIVRFRNPRYAIPVSSPLYWDVVYGLPSWDWNVYDDGLYAYVFPTYTNRLWWDWRWNYPYGASWGFSWGFSWGWSSPWYYNSWYYPGYWGGYWGHHHHNHYYPGYGWGGGHWGGGHGWSRPAYYDTRRGENGINRNSYVGNGRGSRYTNGTSRVDRNTYRTSSRNGSNRVSGRVVNSDRVAGRTNSIRPGRGTSSRVDATNGNNVYRGDRPRPTTSYTRPSMSNRGESNYTRPSSTRSSVRNSGSNSTYQRSSAINRSSNYDRSNRNSYNSSRSNSSSRSSYSSGSSSRSSYSSGSSGSSTRSSGGGGARRR</sequence>
<dbReference type="RefSeq" id="WP_117699411.1">
    <property type="nucleotide sequence ID" value="NZ_CP181425.1"/>
</dbReference>
<dbReference type="AlphaFoldDB" id="A0A3E4JWA7"/>
<feature type="compositionally biased region" description="Polar residues" evidence="1">
    <location>
        <begin position="310"/>
        <end position="331"/>
    </location>
</feature>
<feature type="compositionally biased region" description="Low complexity" evidence="1">
    <location>
        <begin position="289"/>
        <end position="304"/>
    </location>
</feature>
<dbReference type="Proteomes" id="UP000283429">
    <property type="component" value="Unassembled WGS sequence"/>
</dbReference>
<evidence type="ECO:0000256" key="1">
    <source>
        <dbReference type="SAM" id="MobiDB-lite"/>
    </source>
</evidence>